<evidence type="ECO:0000313" key="1">
    <source>
        <dbReference type="EMBL" id="GAI84427.1"/>
    </source>
</evidence>
<dbReference type="AlphaFoldDB" id="X1RUJ3"/>
<feature type="non-terminal residue" evidence="1">
    <location>
        <position position="1"/>
    </location>
</feature>
<dbReference type="SUPFAM" id="SSF88713">
    <property type="entry name" value="Glycoside hydrolase/deacetylase"/>
    <property type="match status" value="1"/>
</dbReference>
<organism evidence="1">
    <name type="scientific">marine sediment metagenome</name>
    <dbReference type="NCBI Taxonomy" id="412755"/>
    <lineage>
        <taxon>unclassified sequences</taxon>
        <taxon>metagenomes</taxon>
        <taxon>ecological metagenomes</taxon>
    </lineage>
</organism>
<comment type="caution">
    <text evidence="1">The sequence shown here is derived from an EMBL/GenBank/DDBJ whole genome shotgun (WGS) entry which is preliminary data.</text>
</comment>
<proteinExistence type="predicted"/>
<dbReference type="EMBL" id="BARW01012470">
    <property type="protein sequence ID" value="GAI84427.1"/>
    <property type="molecule type" value="Genomic_DNA"/>
</dbReference>
<gene>
    <name evidence="1" type="ORF">S12H4_23465</name>
</gene>
<sequence length="74" mass="8853">VDDWIAYLKQCVDIAYEQNLFIALTVHPSTSFKHDPEARYVKELFEYCRQRSDIKICTYRDLYNWIDSDPTSLT</sequence>
<dbReference type="GO" id="GO:0005975">
    <property type="term" value="P:carbohydrate metabolic process"/>
    <property type="evidence" value="ECO:0007669"/>
    <property type="project" value="InterPro"/>
</dbReference>
<reference evidence="1" key="1">
    <citation type="journal article" date="2014" name="Front. Microbiol.">
        <title>High frequency of phylogenetically diverse reductive dehalogenase-homologous genes in deep subseafloor sedimentary metagenomes.</title>
        <authorList>
            <person name="Kawai M."/>
            <person name="Futagami T."/>
            <person name="Toyoda A."/>
            <person name="Takaki Y."/>
            <person name="Nishi S."/>
            <person name="Hori S."/>
            <person name="Arai W."/>
            <person name="Tsubouchi T."/>
            <person name="Morono Y."/>
            <person name="Uchiyama I."/>
            <person name="Ito T."/>
            <person name="Fujiyama A."/>
            <person name="Inagaki F."/>
            <person name="Takami H."/>
        </authorList>
    </citation>
    <scope>NUCLEOTIDE SEQUENCE</scope>
    <source>
        <strain evidence="1">Expedition CK06-06</strain>
    </source>
</reference>
<protein>
    <submittedName>
        <fullName evidence="1">Uncharacterized protein</fullName>
    </submittedName>
</protein>
<dbReference type="Gene3D" id="3.20.20.370">
    <property type="entry name" value="Glycoside hydrolase/deacetylase"/>
    <property type="match status" value="1"/>
</dbReference>
<accession>X1RUJ3</accession>
<dbReference type="InterPro" id="IPR011330">
    <property type="entry name" value="Glyco_hydro/deAcase_b/a-brl"/>
</dbReference>
<name>X1RUJ3_9ZZZZ</name>